<comment type="similarity">
    <text evidence="5">Belongs to the globin family.</text>
</comment>
<evidence type="ECO:0000313" key="7">
    <source>
        <dbReference type="EMBL" id="MFC7421937.1"/>
    </source>
</evidence>
<dbReference type="PANTHER" id="PTHR43396:SF3">
    <property type="entry name" value="FLAVOHEMOPROTEIN"/>
    <property type="match status" value="1"/>
</dbReference>
<evidence type="ECO:0000256" key="4">
    <source>
        <dbReference type="ARBA" id="ARBA00023004"/>
    </source>
</evidence>
<dbReference type="InterPro" id="IPR000971">
    <property type="entry name" value="Globin"/>
</dbReference>
<evidence type="ECO:0000256" key="3">
    <source>
        <dbReference type="ARBA" id="ARBA00022723"/>
    </source>
</evidence>
<dbReference type="InterPro" id="IPR012292">
    <property type="entry name" value="Globin/Proto"/>
</dbReference>
<dbReference type="Pfam" id="PF00042">
    <property type="entry name" value="Globin"/>
    <property type="match status" value="1"/>
</dbReference>
<dbReference type="Proteomes" id="UP001596473">
    <property type="component" value="Unassembled WGS sequence"/>
</dbReference>
<organism evidence="7 8">
    <name type="scientific">Iodobacter arcticus</name>
    <dbReference type="NCBI Taxonomy" id="590593"/>
    <lineage>
        <taxon>Bacteria</taxon>
        <taxon>Pseudomonadati</taxon>
        <taxon>Pseudomonadota</taxon>
        <taxon>Betaproteobacteria</taxon>
        <taxon>Neisseriales</taxon>
        <taxon>Chitinibacteraceae</taxon>
        <taxon>Iodobacter</taxon>
    </lineage>
</organism>
<dbReference type="SUPFAM" id="SSF46458">
    <property type="entry name" value="Globin-like"/>
    <property type="match status" value="1"/>
</dbReference>
<name>A0ABW2R1Y3_9NEIS</name>
<keyword evidence="1 5" id="KW-0349">Heme</keyword>
<dbReference type="InterPro" id="IPR009050">
    <property type="entry name" value="Globin-like_sf"/>
</dbReference>
<dbReference type="EMBL" id="JBHTBQ010000044">
    <property type="protein sequence ID" value="MFC7421937.1"/>
    <property type="molecule type" value="Genomic_DNA"/>
</dbReference>
<feature type="domain" description="Globin" evidence="6">
    <location>
        <begin position="2"/>
        <end position="136"/>
    </location>
</feature>
<gene>
    <name evidence="7" type="ORF">ACFQNF_18920</name>
</gene>
<proteinExistence type="inferred from homology"/>
<evidence type="ECO:0000313" key="8">
    <source>
        <dbReference type="Proteomes" id="UP001596473"/>
    </source>
</evidence>
<keyword evidence="2 5" id="KW-0561">Oxygen transport</keyword>
<keyword evidence="3" id="KW-0479">Metal-binding</keyword>
<evidence type="ECO:0000256" key="5">
    <source>
        <dbReference type="RuleBase" id="RU000356"/>
    </source>
</evidence>
<dbReference type="PROSITE" id="PS01033">
    <property type="entry name" value="GLOBIN"/>
    <property type="match status" value="1"/>
</dbReference>
<protein>
    <submittedName>
        <fullName evidence="7">Globin family protein</fullName>
    </submittedName>
</protein>
<comment type="caution">
    <text evidence="7">The sequence shown here is derived from an EMBL/GenBank/DDBJ whole genome shotgun (WGS) entry which is preliminary data.</text>
</comment>
<sequence>MALTDKDIALVKETLALVLPIADAAAEMFYQHLFEIAPEVRPLFKGDIKKQGAMLMSSIKLAVDNINKPEVLLPTIQKLGERHAKYAVQEEHYTTVGHALLWTLEQGLADAFTDDVKKAWAATYTTLACEMIKAQRAVIE</sequence>
<dbReference type="Gene3D" id="1.10.490.10">
    <property type="entry name" value="Globins"/>
    <property type="match status" value="1"/>
</dbReference>
<evidence type="ECO:0000256" key="1">
    <source>
        <dbReference type="ARBA" id="ARBA00022617"/>
    </source>
</evidence>
<reference evidence="8" key="1">
    <citation type="journal article" date="2019" name="Int. J. Syst. Evol. Microbiol.">
        <title>The Global Catalogue of Microorganisms (GCM) 10K type strain sequencing project: providing services to taxonomists for standard genome sequencing and annotation.</title>
        <authorList>
            <consortium name="The Broad Institute Genomics Platform"/>
            <consortium name="The Broad Institute Genome Sequencing Center for Infectious Disease"/>
            <person name="Wu L."/>
            <person name="Ma J."/>
        </authorList>
    </citation>
    <scope>NUCLEOTIDE SEQUENCE [LARGE SCALE GENOMIC DNA]</scope>
    <source>
        <strain evidence="8">CCUG 62945</strain>
    </source>
</reference>
<keyword evidence="8" id="KW-1185">Reference proteome</keyword>
<evidence type="ECO:0000259" key="6">
    <source>
        <dbReference type="PROSITE" id="PS01033"/>
    </source>
</evidence>
<dbReference type="RefSeq" id="WP_380189626.1">
    <property type="nucleotide sequence ID" value="NZ_JBHTBQ010000044.1"/>
</dbReference>
<keyword evidence="4" id="KW-0408">Iron</keyword>
<dbReference type="CDD" id="cd12131">
    <property type="entry name" value="HGbI-like"/>
    <property type="match status" value="1"/>
</dbReference>
<evidence type="ECO:0000256" key="2">
    <source>
        <dbReference type="ARBA" id="ARBA00022621"/>
    </source>
</evidence>
<accession>A0ABW2R1Y3</accession>
<dbReference type="PANTHER" id="PTHR43396">
    <property type="entry name" value="FLAVOHEMOPROTEIN"/>
    <property type="match status" value="1"/>
</dbReference>
<keyword evidence="5" id="KW-0813">Transport</keyword>